<dbReference type="PANTHER" id="PTHR11742:SF55">
    <property type="entry name" value="ENDOPLASMIC RETICULUM MANNOSYL-OLIGOSACCHARIDE 1,2-ALPHA-MANNOSIDASE"/>
    <property type="match status" value="1"/>
</dbReference>
<evidence type="ECO:0000256" key="5">
    <source>
        <dbReference type="ARBA" id="ARBA00022723"/>
    </source>
</evidence>
<evidence type="ECO:0000256" key="7">
    <source>
        <dbReference type="ARBA" id="ARBA00022837"/>
    </source>
</evidence>
<evidence type="ECO:0000256" key="4">
    <source>
        <dbReference type="ARBA" id="ARBA00012238"/>
    </source>
</evidence>
<keyword evidence="6" id="KW-0378">Hydrolase</keyword>
<dbReference type="GO" id="GO:0005783">
    <property type="term" value="C:endoplasmic reticulum"/>
    <property type="evidence" value="ECO:0007669"/>
    <property type="project" value="TreeGrafter"/>
</dbReference>
<dbReference type="AlphaFoldDB" id="A0A7S2XR06"/>
<feature type="transmembrane region" description="Helical" evidence="12">
    <location>
        <begin position="102"/>
        <end position="124"/>
    </location>
</feature>
<evidence type="ECO:0000256" key="11">
    <source>
        <dbReference type="PIRSR" id="PIRSR601382-2"/>
    </source>
</evidence>
<gene>
    <name evidence="13" type="ORF">ASEP1449_LOCUS14134</name>
</gene>
<comment type="similarity">
    <text evidence="3">Belongs to the glycosyl hydrolase 47 family.</text>
</comment>
<dbReference type="GO" id="GO:0005975">
    <property type="term" value="P:carbohydrate metabolic process"/>
    <property type="evidence" value="ECO:0007669"/>
    <property type="project" value="InterPro"/>
</dbReference>
<dbReference type="PANTHER" id="PTHR11742">
    <property type="entry name" value="MANNOSYL-OLIGOSACCHARIDE ALPHA-1,2-MANNOSIDASE-RELATED"/>
    <property type="match status" value="1"/>
</dbReference>
<sequence length="190" mass="21512">MGWEVFESLELYCKTDLDYTGFKDVYGPEGGGRVDDMPSYFIAEILKYLLLLFGPDDFLLLNDFVFTTGAHPMRRTKVKGLMAHYHIQAELSNEMYVVRAPFPWYLFGALVLVIMGLGVILVVLQKGFGCEQDAMGEDEAVNVVMLCNVRLRYEPKARLFVLHCYSFQSASNSGSRSVSFVNFHFGLLFG</sequence>
<keyword evidence="7 11" id="KW-0106">Calcium</keyword>
<comment type="cofactor">
    <cofactor evidence="1 11">
        <name>Ca(2+)</name>
        <dbReference type="ChEBI" id="CHEBI:29108"/>
    </cofactor>
</comment>
<keyword evidence="12" id="KW-0812">Transmembrane</keyword>
<dbReference type="EC" id="3.2.1.113" evidence="4"/>
<dbReference type="InterPro" id="IPR050749">
    <property type="entry name" value="Glycosyl_Hydrolase_47"/>
</dbReference>
<evidence type="ECO:0000256" key="6">
    <source>
        <dbReference type="ARBA" id="ARBA00022801"/>
    </source>
</evidence>
<proteinExistence type="inferred from homology"/>
<keyword evidence="5 11" id="KW-0479">Metal-binding</keyword>
<evidence type="ECO:0000256" key="12">
    <source>
        <dbReference type="SAM" id="Phobius"/>
    </source>
</evidence>
<evidence type="ECO:0000256" key="2">
    <source>
        <dbReference type="ARBA" id="ARBA00004922"/>
    </source>
</evidence>
<dbReference type="EMBL" id="HBHQ01020962">
    <property type="protein sequence ID" value="CAD9822300.1"/>
    <property type="molecule type" value="Transcribed_RNA"/>
</dbReference>
<organism evidence="13">
    <name type="scientific">Attheya septentrionalis</name>
    <dbReference type="NCBI Taxonomy" id="420275"/>
    <lineage>
        <taxon>Eukaryota</taxon>
        <taxon>Sar</taxon>
        <taxon>Stramenopiles</taxon>
        <taxon>Ochrophyta</taxon>
        <taxon>Bacillariophyta</taxon>
        <taxon>Coscinodiscophyceae</taxon>
        <taxon>Chaetocerotophycidae</taxon>
        <taxon>Chaetocerotales</taxon>
        <taxon>Attheyaceae</taxon>
        <taxon>Attheya</taxon>
    </lineage>
</organism>
<protein>
    <recommendedName>
        <fullName evidence="4">mannosyl-oligosaccharide 1,2-alpha-mannosidase</fullName>
        <ecNumber evidence="4">3.2.1.113</ecNumber>
    </recommendedName>
</protein>
<evidence type="ECO:0000256" key="8">
    <source>
        <dbReference type="ARBA" id="ARBA00023157"/>
    </source>
</evidence>
<keyword evidence="12" id="KW-1133">Transmembrane helix</keyword>
<name>A0A7S2XR06_9STRA</name>
<evidence type="ECO:0000256" key="3">
    <source>
        <dbReference type="ARBA" id="ARBA00007658"/>
    </source>
</evidence>
<keyword evidence="8" id="KW-1015">Disulfide bond</keyword>
<dbReference type="GO" id="GO:0004571">
    <property type="term" value="F:mannosyl-oligosaccharide 1,2-alpha-mannosidase activity"/>
    <property type="evidence" value="ECO:0007669"/>
    <property type="project" value="UniProtKB-EC"/>
</dbReference>
<dbReference type="InterPro" id="IPR036026">
    <property type="entry name" value="Seven-hairpin_glycosidases"/>
</dbReference>
<dbReference type="SUPFAM" id="SSF48225">
    <property type="entry name" value="Seven-hairpin glycosidases"/>
    <property type="match status" value="1"/>
</dbReference>
<feature type="binding site" evidence="11">
    <location>
        <position position="68"/>
    </location>
    <ligand>
        <name>Ca(2+)</name>
        <dbReference type="ChEBI" id="CHEBI:29108"/>
    </ligand>
</feature>
<evidence type="ECO:0000256" key="1">
    <source>
        <dbReference type="ARBA" id="ARBA00001913"/>
    </source>
</evidence>
<evidence type="ECO:0000313" key="13">
    <source>
        <dbReference type="EMBL" id="CAD9822300.1"/>
    </source>
</evidence>
<evidence type="ECO:0000256" key="10">
    <source>
        <dbReference type="ARBA" id="ARBA00048605"/>
    </source>
</evidence>
<comment type="catalytic activity">
    <reaction evidence="10">
        <text>N(4)-(alpha-D-Man-(1-&gt;2)-alpha-D-Man-(1-&gt;2)-alpha-D-Man-(1-&gt;3)-[alpha-D-Man-(1-&gt;2)-alpha-D-Man-(1-&gt;3)-[alpha-D-Man-(1-&gt;2)-alpha-D-Man-(1-&gt;6)]-alpha-D-Man-(1-&gt;6)]-beta-D-Man-(1-&gt;4)-beta-D-GlcNAc-(1-&gt;4)-beta-D-GlcNAc)-L-asparaginyl-[protein] (N-glucan mannose isomer 9A1,2,3B1,2,3) + 4 H2O = N(4)-(alpha-D-Man-(1-&gt;3)-[alpha-D-Man-(1-&gt;3)-[alpha-D-Man-(1-&gt;6)]-alpha-D-Man-(1-&gt;6)]-beta-D-Man-(1-&gt;4)-beta-D-GlcNAc-(1-&gt;4)-beta-D-GlcNAc)-L-asparaginyl-[protein] (N-glucan mannose isomer 5A1,2) + 4 beta-D-mannose</text>
        <dbReference type="Rhea" id="RHEA:56008"/>
        <dbReference type="Rhea" id="RHEA-COMP:14356"/>
        <dbReference type="Rhea" id="RHEA-COMP:14367"/>
        <dbReference type="ChEBI" id="CHEBI:15377"/>
        <dbReference type="ChEBI" id="CHEBI:28563"/>
        <dbReference type="ChEBI" id="CHEBI:59087"/>
        <dbReference type="ChEBI" id="CHEBI:139493"/>
        <dbReference type="EC" id="3.2.1.113"/>
    </reaction>
</comment>
<dbReference type="GO" id="GO:0005509">
    <property type="term" value="F:calcium ion binding"/>
    <property type="evidence" value="ECO:0007669"/>
    <property type="project" value="InterPro"/>
</dbReference>
<dbReference type="Pfam" id="PF01532">
    <property type="entry name" value="Glyco_hydro_47"/>
    <property type="match status" value="1"/>
</dbReference>
<dbReference type="InterPro" id="IPR012341">
    <property type="entry name" value="6hp_glycosidase-like_sf"/>
</dbReference>
<comment type="catalytic activity">
    <reaction evidence="9">
        <text>N(4)-(alpha-D-Man-(1-&gt;2)-alpha-D-Man-(1-&gt;2)-alpha-D-Man-(1-&gt;3)-[alpha-D-Man-(1-&gt;3)-[alpha-D-Man-(1-&gt;2)-alpha-D-Man-(1-&gt;6)]-alpha-D-Man-(1-&gt;6)]-beta-D-Man-(1-&gt;4)-beta-D-GlcNAc-(1-&gt;4)-beta-D-GlcNAc)-L-asparaginyl-[protein] (N-glucan mannose isomer 8A1,2,3B1,3) + 3 H2O = N(4)-(alpha-D-Man-(1-&gt;3)-[alpha-D-Man-(1-&gt;3)-[alpha-D-Man-(1-&gt;6)]-alpha-D-Man-(1-&gt;6)]-beta-D-Man-(1-&gt;4)-beta-D-GlcNAc-(1-&gt;4)-beta-D-GlcNAc)-L-asparaginyl-[protein] (N-glucan mannose isomer 5A1,2) + 3 beta-D-mannose</text>
        <dbReference type="Rhea" id="RHEA:56028"/>
        <dbReference type="Rhea" id="RHEA-COMP:14358"/>
        <dbReference type="Rhea" id="RHEA-COMP:14367"/>
        <dbReference type="ChEBI" id="CHEBI:15377"/>
        <dbReference type="ChEBI" id="CHEBI:28563"/>
        <dbReference type="ChEBI" id="CHEBI:59087"/>
        <dbReference type="ChEBI" id="CHEBI:60628"/>
        <dbReference type="EC" id="3.2.1.113"/>
    </reaction>
</comment>
<dbReference type="Gene3D" id="1.50.10.10">
    <property type="match status" value="1"/>
</dbReference>
<comment type="pathway">
    <text evidence="2">Protein modification; protein glycosylation.</text>
</comment>
<evidence type="ECO:0000256" key="9">
    <source>
        <dbReference type="ARBA" id="ARBA00047669"/>
    </source>
</evidence>
<dbReference type="GO" id="GO:0016020">
    <property type="term" value="C:membrane"/>
    <property type="evidence" value="ECO:0007669"/>
    <property type="project" value="InterPro"/>
</dbReference>
<keyword evidence="12" id="KW-0472">Membrane</keyword>
<dbReference type="InterPro" id="IPR001382">
    <property type="entry name" value="Glyco_hydro_47"/>
</dbReference>
<reference evidence="13" key="1">
    <citation type="submission" date="2021-01" db="EMBL/GenBank/DDBJ databases">
        <authorList>
            <person name="Corre E."/>
            <person name="Pelletier E."/>
            <person name="Niang G."/>
            <person name="Scheremetjew M."/>
            <person name="Finn R."/>
            <person name="Kale V."/>
            <person name="Holt S."/>
            <person name="Cochrane G."/>
            <person name="Meng A."/>
            <person name="Brown T."/>
            <person name="Cohen L."/>
        </authorList>
    </citation>
    <scope>NUCLEOTIDE SEQUENCE</scope>
    <source>
        <strain evidence="13">CCMP2084</strain>
    </source>
</reference>
<accession>A0A7S2XR06</accession>